<keyword evidence="3" id="KW-1185">Reference proteome</keyword>
<dbReference type="InterPro" id="IPR044730">
    <property type="entry name" value="RNase_H-like_dom_plant"/>
</dbReference>
<organism evidence="2 3">
    <name type="scientific">Brassica napus</name>
    <name type="common">Rape</name>
    <dbReference type="NCBI Taxonomy" id="3708"/>
    <lineage>
        <taxon>Eukaryota</taxon>
        <taxon>Viridiplantae</taxon>
        <taxon>Streptophyta</taxon>
        <taxon>Embryophyta</taxon>
        <taxon>Tracheophyta</taxon>
        <taxon>Spermatophyta</taxon>
        <taxon>Magnoliopsida</taxon>
        <taxon>eudicotyledons</taxon>
        <taxon>Gunneridae</taxon>
        <taxon>Pentapetalae</taxon>
        <taxon>rosids</taxon>
        <taxon>malvids</taxon>
        <taxon>Brassicales</taxon>
        <taxon>Brassicaceae</taxon>
        <taxon>Brassiceae</taxon>
        <taxon>Brassica</taxon>
    </lineage>
</organism>
<dbReference type="PANTHER" id="PTHR34146:SF3">
    <property type="entry name" value="POLYNUCLEOTIDYL TRANSFERASE, RIBONUCLEASE H-LIKE SUPERFAMILY PROTEIN"/>
    <property type="match status" value="1"/>
</dbReference>
<evidence type="ECO:0000313" key="2">
    <source>
        <dbReference type="EMBL" id="KAH0885174.1"/>
    </source>
</evidence>
<dbReference type="CDD" id="cd06222">
    <property type="entry name" value="RNase_H_like"/>
    <property type="match status" value="1"/>
</dbReference>
<dbReference type="InterPro" id="IPR002156">
    <property type="entry name" value="RNaseH_domain"/>
</dbReference>
<dbReference type="Gene3D" id="3.30.420.10">
    <property type="entry name" value="Ribonuclease H-like superfamily/Ribonuclease H"/>
    <property type="match status" value="1"/>
</dbReference>
<gene>
    <name evidence="2" type="ORF">HID58_061270</name>
</gene>
<name>A0ABQ7ZY72_BRANA</name>
<sequence length="271" mass="30586">MQDKSNTQSHGILPFFKGWRIWKMRGSTLFKPLMQQSWMKGYVWNEAMQQITPNLQVMHNPPQNSLNEILHHQTSMYCIVDASWKSPVEKAGIGKEGTPRLHGSSAIDPTTTQPIAEAMALLLVVQQLHAFDYKDVVFLGDCIELFNNLDSSSQQGTCNMKKICEANSIIQDILHSANKSGFKFHYIPRSLSNGADVLAKNARIRNQGYAKFLSHCNYMFTFAMNKIIDKKKKSTVSLPPVEESSPKDKILNGARFSYIDCRPPFSAAEIL</sequence>
<accession>A0ABQ7ZY72</accession>
<dbReference type="Pfam" id="PF13456">
    <property type="entry name" value="RVT_3"/>
    <property type="match status" value="1"/>
</dbReference>
<proteinExistence type="predicted"/>
<dbReference type="InterPro" id="IPR036397">
    <property type="entry name" value="RNaseH_sf"/>
</dbReference>
<protein>
    <recommendedName>
        <fullName evidence="1">RNase H type-1 domain-containing protein</fullName>
    </recommendedName>
</protein>
<dbReference type="Proteomes" id="UP000824890">
    <property type="component" value="Unassembled WGS sequence"/>
</dbReference>
<dbReference type="InterPro" id="IPR012337">
    <property type="entry name" value="RNaseH-like_sf"/>
</dbReference>
<feature type="domain" description="RNase H type-1" evidence="1">
    <location>
        <begin position="103"/>
        <end position="202"/>
    </location>
</feature>
<dbReference type="SUPFAM" id="SSF53098">
    <property type="entry name" value="Ribonuclease H-like"/>
    <property type="match status" value="1"/>
</dbReference>
<comment type="caution">
    <text evidence="2">The sequence shown here is derived from an EMBL/GenBank/DDBJ whole genome shotgun (WGS) entry which is preliminary data.</text>
</comment>
<dbReference type="PANTHER" id="PTHR34146">
    <property type="entry name" value="POLYNUCLEOTIDYL TRANSFERASE, RIBONUCLEASE H-LIKE SUPERFAMILY PROTEIN-RELATED"/>
    <property type="match status" value="1"/>
</dbReference>
<evidence type="ECO:0000313" key="3">
    <source>
        <dbReference type="Proteomes" id="UP000824890"/>
    </source>
</evidence>
<reference evidence="2 3" key="1">
    <citation type="submission" date="2021-05" db="EMBL/GenBank/DDBJ databases">
        <title>Genome Assembly of Synthetic Allotetraploid Brassica napus Reveals Homoeologous Exchanges between Subgenomes.</title>
        <authorList>
            <person name="Davis J.T."/>
        </authorList>
    </citation>
    <scope>NUCLEOTIDE SEQUENCE [LARGE SCALE GENOMIC DNA]</scope>
    <source>
        <strain evidence="3">cv. Da-Ae</strain>
        <tissue evidence="2">Seedling</tissue>
    </source>
</reference>
<evidence type="ECO:0000259" key="1">
    <source>
        <dbReference type="Pfam" id="PF13456"/>
    </source>
</evidence>
<dbReference type="EMBL" id="JAGKQM010000014">
    <property type="protein sequence ID" value="KAH0885174.1"/>
    <property type="molecule type" value="Genomic_DNA"/>
</dbReference>